<evidence type="ECO:0000313" key="3">
    <source>
        <dbReference type="Proteomes" id="UP000091967"/>
    </source>
</evidence>
<proteinExistence type="predicted"/>
<reference evidence="2 3" key="1">
    <citation type="submission" date="2016-06" db="EMBL/GenBank/DDBJ databases">
        <title>Living apart together: crosstalk between the core and supernumerary genomes in a fungal plant pathogen.</title>
        <authorList>
            <person name="Vanheule A."/>
            <person name="Audenaert K."/>
            <person name="Warris S."/>
            <person name="Van De Geest H."/>
            <person name="Schijlen E."/>
            <person name="Hofte M."/>
            <person name="De Saeger S."/>
            <person name="Haesaert G."/>
            <person name="Waalwijk C."/>
            <person name="Van Der Lee T."/>
        </authorList>
    </citation>
    <scope>NUCLEOTIDE SEQUENCE [LARGE SCALE GENOMIC DNA]</scope>
    <source>
        <strain evidence="2 3">2516</strain>
    </source>
</reference>
<evidence type="ECO:0000313" key="2">
    <source>
        <dbReference type="EMBL" id="OBS25273.1"/>
    </source>
</evidence>
<dbReference type="OMA" id="ATCYCGH"/>
<sequence>MSSAHSPHHDSRSHDLRRSTQSASAPPGDVSQLPKGQCRYILTIPELKGHRCGCMGFHHNTSLPGATCYCGHFACFHSPHSIQRTGDDLSSLKKRVKDLESMLHQKGSYQPESLVCRISDLEESVESNEEESAMQMKALYQNSAAAWEVIEALQERIKTLETYCGLYREQMAATRSELKELYNRQLELMDGEESLEERLHRLEDPGDILPTFSTANIGSLRMDTRI</sequence>
<dbReference type="Proteomes" id="UP000091967">
    <property type="component" value="Unassembled WGS sequence"/>
</dbReference>
<dbReference type="STRING" id="36050.A0A1B8AXN3"/>
<evidence type="ECO:0000256" key="1">
    <source>
        <dbReference type="SAM" id="MobiDB-lite"/>
    </source>
</evidence>
<dbReference type="AlphaFoldDB" id="A0A1B8AXN3"/>
<feature type="compositionally biased region" description="Basic and acidic residues" evidence="1">
    <location>
        <begin position="7"/>
        <end position="18"/>
    </location>
</feature>
<gene>
    <name evidence="2" type="ORF">FPOA_05806</name>
</gene>
<keyword evidence="3" id="KW-1185">Reference proteome</keyword>
<protein>
    <submittedName>
        <fullName evidence="2">Uncharacterized protein</fullName>
    </submittedName>
</protein>
<comment type="caution">
    <text evidence="2">The sequence shown here is derived from an EMBL/GenBank/DDBJ whole genome shotgun (WGS) entry which is preliminary data.</text>
</comment>
<dbReference type="EMBL" id="LYXU01000002">
    <property type="protein sequence ID" value="OBS25273.1"/>
    <property type="molecule type" value="Genomic_DNA"/>
</dbReference>
<name>A0A1B8AXN3_FUSPO</name>
<organism evidence="2 3">
    <name type="scientific">Fusarium poae</name>
    <dbReference type="NCBI Taxonomy" id="36050"/>
    <lineage>
        <taxon>Eukaryota</taxon>
        <taxon>Fungi</taxon>
        <taxon>Dikarya</taxon>
        <taxon>Ascomycota</taxon>
        <taxon>Pezizomycotina</taxon>
        <taxon>Sordariomycetes</taxon>
        <taxon>Hypocreomycetidae</taxon>
        <taxon>Hypocreales</taxon>
        <taxon>Nectriaceae</taxon>
        <taxon>Fusarium</taxon>
    </lineage>
</organism>
<accession>A0A1B8AXN3</accession>
<feature type="region of interest" description="Disordered" evidence="1">
    <location>
        <begin position="1"/>
        <end position="32"/>
    </location>
</feature>